<keyword evidence="3" id="KW-1185">Reference proteome</keyword>
<organism evidence="2 3">
    <name type="scientific">Tothia fuscella</name>
    <dbReference type="NCBI Taxonomy" id="1048955"/>
    <lineage>
        <taxon>Eukaryota</taxon>
        <taxon>Fungi</taxon>
        <taxon>Dikarya</taxon>
        <taxon>Ascomycota</taxon>
        <taxon>Pezizomycotina</taxon>
        <taxon>Dothideomycetes</taxon>
        <taxon>Pleosporomycetidae</taxon>
        <taxon>Venturiales</taxon>
        <taxon>Cylindrosympodiaceae</taxon>
        <taxon>Tothia</taxon>
    </lineage>
</organism>
<accession>A0A9P4NDS7</accession>
<feature type="compositionally biased region" description="Basic and acidic residues" evidence="1">
    <location>
        <begin position="216"/>
        <end position="230"/>
    </location>
</feature>
<proteinExistence type="predicted"/>
<name>A0A9P4NDS7_9PEZI</name>
<dbReference type="EMBL" id="MU007172">
    <property type="protein sequence ID" value="KAF2416029.1"/>
    <property type="molecule type" value="Genomic_DNA"/>
</dbReference>
<dbReference type="AlphaFoldDB" id="A0A9P4NDS7"/>
<sequence length="310" mass="35806">MSKTITTTQRDEVDEDQEEFSRSWFASRGANYVDFNDNIERHNDRILLEAKRQLKKYYPIHSRPQHWAFLSQLNWSKYRHDLSPPPSRWSEEIQLGMYRGVNFYLRGTKRLLRYRSEPTQGSAGKAHDDEVDEETDADKSSDHGVDVDSNRVNEDSTSTALNVTESDEEDDEEDEEDDEGNYDQILIRIQFPSSRTMSMHLASPAFAQLGSITSRKQTDEKEPGGGNEERLTGYHLAVNLDNEYKPTTVWFLSTTRHKEASNTHIPHPVRKTLRFAAAQVASSLDQMNELHASELKFANVEEEYTILDWV</sequence>
<feature type="region of interest" description="Disordered" evidence="1">
    <location>
        <begin position="210"/>
        <end position="230"/>
    </location>
</feature>
<dbReference type="Proteomes" id="UP000800235">
    <property type="component" value="Unassembled WGS sequence"/>
</dbReference>
<feature type="compositionally biased region" description="Basic and acidic residues" evidence="1">
    <location>
        <begin position="137"/>
        <end position="154"/>
    </location>
</feature>
<evidence type="ECO:0000313" key="2">
    <source>
        <dbReference type="EMBL" id="KAF2416029.1"/>
    </source>
</evidence>
<reference evidence="2" key="1">
    <citation type="journal article" date="2020" name="Stud. Mycol.">
        <title>101 Dothideomycetes genomes: a test case for predicting lifestyles and emergence of pathogens.</title>
        <authorList>
            <person name="Haridas S."/>
            <person name="Albert R."/>
            <person name="Binder M."/>
            <person name="Bloem J."/>
            <person name="Labutti K."/>
            <person name="Salamov A."/>
            <person name="Andreopoulos B."/>
            <person name="Baker S."/>
            <person name="Barry K."/>
            <person name="Bills G."/>
            <person name="Bluhm B."/>
            <person name="Cannon C."/>
            <person name="Castanera R."/>
            <person name="Culley D."/>
            <person name="Daum C."/>
            <person name="Ezra D."/>
            <person name="Gonzalez J."/>
            <person name="Henrissat B."/>
            <person name="Kuo A."/>
            <person name="Liang C."/>
            <person name="Lipzen A."/>
            <person name="Lutzoni F."/>
            <person name="Magnuson J."/>
            <person name="Mondo S."/>
            <person name="Nolan M."/>
            <person name="Ohm R."/>
            <person name="Pangilinan J."/>
            <person name="Park H.-J."/>
            <person name="Ramirez L."/>
            <person name="Alfaro M."/>
            <person name="Sun H."/>
            <person name="Tritt A."/>
            <person name="Yoshinaga Y."/>
            <person name="Zwiers L.-H."/>
            <person name="Turgeon B."/>
            <person name="Goodwin S."/>
            <person name="Spatafora J."/>
            <person name="Crous P."/>
            <person name="Grigoriev I."/>
        </authorList>
    </citation>
    <scope>NUCLEOTIDE SEQUENCE</scope>
    <source>
        <strain evidence="2">CBS 130266</strain>
    </source>
</reference>
<evidence type="ECO:0000256" key="1">
    <source>
        <dbReference type="SAM" id="MobiDB-lite"/>
    </source>
</evidence>
<comment type="caution">
    <text evidence="2">The sequence shown here is derived from an EMBL/GenBank/DDBJ whole genome shotgun (WGS) entry which is preliminary data.</text>
</comment>
<feature type="region of interest" description="Disordered" evidence="1">
    <location>
        <begin position="115"/>
        <end position="183"/>
    </location>
</feature>
<feature type="compositionally biased region" description="Polar residues" evidence="1">
    <location>
        <begin position="155"/>
        <end position="164"/>
    </location>
</feature>
<feature type="compositionally biased region" description="Acidic residues" evidence="1">
    <location>
        <begin position="165"/>
        <end position="181"/>
    </location>
</feature>
<gene>
    <name evidence="2" type="ORF">EJ08DRAFT_654800</name>
</gene>
<evidence type="ECO:0000313" key="3">
    <source>
        <dbReference type="Proteomes" id="UP000800235"/>
    </source>
</evidence>
<protein>
    <submittedName>
        <fullName evidence="2">Uncharacterized protein</fullName>
    </submittedName>
</protein>